<comment type="caution">
    <text evidence="3">The sequence shown here is derived from an EMBL/GenBank/DDBJ whole genome shotgun (WGS) entry which is preliminary data.</text>
</comment>
<gene>
    <name evidence="3" type="ORF">CIT26_19275</name>
</gene>
<dbReference type="CDD" id="cd08891">
    <property type="entry name" value="SRPBCC_CalC"/>
    <property type="match status" value="1"/>
</dbReference>
<dbReference type="RefSeq" id="WP_095494050.1">
    <property type="nucleotide sequence ID" value="NZ_NPKJ01000053.1"/>
</dbReference>
<protein>
    <submittedName>
        <fullName evidence="3">ATPase</fullName>
    </submittedName>
</protein>
<dbReference type="AlphaFoldDB" id="A0A271LJU0"/>
<dbReference type="InterPro" id="IPR013538">
    <property type="entry name" value="ASHA1/2-like_C"/>
</dbReference>
<accession>A0A271LJU0</accession>
<dbReference type="EMBL" id="NPKJ01000053">
    <property type="protein sequence ID" value="PAQ08107.1"/>
    <property type="molecule type" value="Genomic_DNA"/>
</dbReference>
<comment type="similarity">
    <text evidence="1">Belongs to the AHA1 family.</text>
</comment>
<dbReference type="Gene3D" id="3.30.530.20">
    <property type="match status" value="1"/>
</dbReference>
<keyword evidence="4" id="KW-1185">Reference proteome</keyword>
<dbReference type="OrthoDB" id="793407at2"/>
<evidence type="ECO:0000256" key="1">
    <source>
        <dbReference type="ARBA" id="ARBA00006817"/>
    </source>
</evidence>
<reference evidence="3 4" key="1">
    <citation type="submission" date="2017-08" db="EMBL/GenBank/DDBJ databases">
        <title>Mesorhizobium wenxinae sp. nov., a novel rhizobial species isolated from root nodules of chickpea (Cicer arietinum L.).</title>
        <authorList>
            <person name="Zhang J."/>
        </authorList>
    </citation>
    <scope>NUCLEOTIDE SEQUENCE [LARGE SCALE GENOMIC DNA]</scope>
    <source>
        <strain evidence="3 4">SDW018</strain>
    </source>
</reference>
<organism evidence="3 4">
    <name type="scientific">Mesorhizobium temperatum</name>
    <dbReference type="NCBI Taxonomy" id="241416"/>
    <lineage>
        <taxon>Bacteria</taxon>
        <taxon>Pseudomonadati</taxon>
        <taxon>Pseudomonadota</taxon>
        <taxon>Alphaproteobacteria</taxon>
        <taxon>Hyphomicrobiales</taxon>
        <taxon>Phyllobacteriaceae</taxon>
        <taxon>Mesorhizobium</taxon>
    </lineage>
</organism>
<dbReference type="SUPFAM" id="SSF55961">
    <property type="entry name" value="Bet v1-like"/>
    <property type="match status" value="1"/>
</dbReference>
<evidence type="ECO:0000313" key="4">
    <source>
        <dbReference type="Proteomes" id="UP000216442"/>
    </source>
</evidence>
<dbReference type="Proteomes" id="UP000216442">
    <property type="component" value="Unassembled WGS sequence"/>
</dbReference>
<feature type="domain" description="Activator of Hsp90 ATPase homologue 1/2-like C-terminal" evidence="2">
    <location>
        <begin position="17"/>
        <end position="149"/>
    </location>
</feature>
<dbReference type="Pfam" id="PF08327">
    <property type="entry name" value="AHSA1"/>
    <property type="match status" value="1"/>
</dbReference>
<dbReference type="InterPro" id="IPR023393">
    <property type="entry name" value="START-like_dom_sf"/>
</dbReference>
<name>A0A271LJU0_9HYPH</name>
<sequence length="158" mass="17661">MTAIIKPAPVRKSVTVDVPVATAFEVFTSGFGRWWPASHSIGKSALRSATIEPKAGGRWFETGEDGTECDWGEVLAWEPPKRIVLAWRIRADWQYDPSLLTEVEVKFSEAGENATRVDLEHRQLENMGAAGEAAREIFESDRGWSGILQGYVQLIEKR</sequence>
<evidence type="ECO:0000259" key="2">
    <source>
        <dbReference type="Pfam" id="PF08327"/>
    </source>
</evidence>
<proteinExistence type="inferred from homology"/>
<evidence type="ECO:0000313" key="3">
    <source>
        <dbReference type="EMBL" id="PAQ08107.1"/>
    </source>
</evidence>